<dbReference type="KEGG" id="dci:108253190"/>
<gene>
    <name evidence="4" type="primary">LOC108253190</name>
</gene>
<dbReference type="Pfam" id="PF03194">
    <property type="entry name" value="LUC7"/>
    <property type="match status" value="1"/>
</dbReference>
<keyword evidence="3" id="KW-1185">Reference proteome</keyword>
<dbReference type="PaxDb" id="121845-A0A1S4EJ14"/>
<evidence type="ECO:0000256" key="1">
    <source>
        <dbReference type="ARBA" id="ARBA00005655"/>
    </source>
</evidence>
<organism evidence="3 4">
    <name type="scientific">Diaphorina citri</name>
    <name type="common">Asian citrus psyllid</name>
    <dbReference type="NCBI Taxonomy" id="121845"/>
    <lineage>
        <taxon>Eukaryota</taxon>
        <taxon>Metazoa</taxon>
        <taxon>Ecdysozoa</taxon>
        <taxon>Arthropoda</taxon>
        <taxon>Hexapoda</taxon>
        <taxon>Insecta</taxon>
        <taxon>Pterygota</taxon>
        <taxon>Neoptera</taxon>
        <taxon>Paraneoptera</taxon>
        <taxon>Hemiptera</taxon>
        <taxon>Sternorrhyncha</taxon>
        <taxon>Psylloidea</taxon>
        <taxon>Psyllidae</taxon>
        <taxon>Diaphorininae</taxon>
        <taxon>Diaphorina</taxon>
    </lineage>
</organism>
<dbReference type="AlphaFoldDB" id="A0A1S4EJ14"/>
<proteinExistence type="inferred from homology"/>
<dbReference type="Proteomes" id="UP000079169">
    <property type="component" value="Unplaced"/>
</dbReference>
<feature type="compositionally biased region" description="Basic and acidic residues" evidence="2">
    <location>
        <begin position="62"/>
        <end position="89"/>
    </location>
</feature>
<dbReference type="PANTHER" id="PTHR12375">
    <property type="entry name" value="RNA-BINDING PROTEIN LUC7-RELATED"/>
    <property type="match status" value="1"/>
</dbReference>
<dbReference type="GeneID" id="108253190"/>
<dbReference type="GO" id="GO:0005685">
    <property type="term" value="C:U1 snRNP"/>
    <property type="evidence" value="ECO:0007669"/>
    <property type="project" value="InterPro"/>
</dbReference>
<dbReference type="GO" id="GO:0003729">
    <property type="term" value="F:mRNA binding"/>
    <property type="evidence" value="ECO:0007669"/>
    <property type="project" value="InterPro"/>
</dbReference>
<feature type="region of interest" description="Disordered" evidence="2">
    <location>
        <begin position="61"/>
        <end position="89"/>
    </location>
</feature>
<evidence type="ECO:0000256" key="2">
    <source>
        <dbReference type="SAM" id="MobiDB-lite"/>
    </source>
</evidence>
<name>A0A1S4EJ14_DIACI</name>
<accession>A0A1S4EJ14</accession>
<evidence type="ECO:0000313" key="4">
    <source>
        <dbReference type="RefSeq" id="XP_017302201.1"/>
    </source>
</evidence>
<reference evidence="4" key="1">
    <citation type="submission" date="2025-08" db="UniProtKB">
        <authorList>
            <consortium name="RefSeq"/>
        </authorList>
    </citation>
    <scope>IDENTIFICATION</scope>
</reference>
<dbReference type="GO" id="GO:0006376">
    <property type="term" value="P:mRNA splice site recognition"/>
    <property type="evidence" value="ECO:0007669"/>
    <property type="project" value="InterPro"/>
</dbReference>
<evidence type="ECO:0000313" key="3">
    <source>
        <dbReference type="Proteomes" id="UP000079169"/>
    </source>
</evidence>
<dbReference type="STRING" id="121845.A0A1S4EJ14"/>
<comment type="similarity">
    <text evidence="1">Belongs to the Luc7 family.</text>
</comment>
<dbReference type="InterPro" id="IPR004882">
    <property type="entry name" value="Luc7-rel"/>
</dbReference>
<dbReference type="RefSeq" id="XP_017302201.1">
    <property type="nucleotide sequence ID" value="XM_017446712.2"/>
</dbReference>
<protein>
    <submittedName>
        <fullName evidence="4">Luc7-like protein 3</fullName>
    </submittedName>
</protein>
<sequence>MAKHAAAALLDELMGRHRNAAPHEQNREVRWEDPEFCKYFLVKFCPHDLFVNTRADLGACTKVHDGRDKERSSSRVKDSKERERDRDSENREWGIIAFKGRKTGFI</sequence>